<dbReference type="KEGG" id="glz:GLAREA_07884"/>
<accession>S3D4P0</accession>
<dbReference type="InterPro" id="IPR010730">
    <property type="entry name" value="HET"/>
</dbReference>
<dbReference type="RefSeq" id="XP_008080762.1">
    <property type="nucleotide sequence ID" value="XM_008082571.1"/>
</dbReference>
<dbReference type="PANTHER" id="PTHR24148">
    <property type="entry name" value="ANKYRIN REPEAT DOMAIN-CONTAINING PROTEIN 39 HOMOLOG-RELATED"/>
    <property type="match status" value="1"/>
</dbReference>
<keyword evidence="3" id="KW-1185">Reference proteome</keyword>
<dbReference type="Pfam" id="PF06985">
    <property type="entry name" value="HET"/>
    <property type="match status" value="1"/>
</dbReference>
<dbReference type="Proteomes" id="UP000016922">
    <property type="component" value="Unassembled WGS sequence"/>
</dbReference>
<name>S3D4P0_GLAL2</name>
<sequence length="363" mass="41236">MANLSLPTTFYPPLDNNTQQIRLLSFKDDGNFALEVFDLADRPDYIALSYVWGSPDEVDEIIVNGRSFSIHQNLFLALRAIGWHLRNFAEGQGKNEKSKLRVSGRGMEVETEIPEVQNAQSAKDEDVALSPGRWKYFWIDAICINQDDIPERNSQVQRMGDLYTNASFVMVWLGPDVDESLAHISKFENGTLELYSTASDVEIAEDVTVKNFFGAAYWRRLWIIQEFVLARTLLFVSDTRTIPLDVLMSKLWFNRDASVRRYPFVHTALSLRTSTRNVWLTLSSLLVSLGSHECLDKRDRVYGLLALVDWTGFRQPPIKADYSLSAKQLYGLICTIYSSGVDAYYFTFVAKALGVEPNIAPDV</sequence>
<protein>
    <recommendedName>
        <fullName evidence="1">Heterokaryon incompatibility domain-containing protein</fullName>
    </recommendedName>
</protein>
<evidence type="ECO:0000313" key="2">
    <source>
        <dbReference type="EMBL" id="EPE32750.1"/>
    </source>
</evidence>
<proteinExistence type="predicted"/>
<gene>
    <name evidence="2" type="ORF">GLAREA_07884</name>
</gene>
<organism evidence="2 3">
    <name type="scientific">Glarea lozoyensis (strain ATCC 20868 / MF5171)</name>
    <dbReference type="NCBI Taxonomy" id="1116229"/>
    <lineage>
        <taxon>Eukaryota</taxon>
        <taxon>Fungi</taxon>
        <taxon>Dikarya</taxon>
        <taxon>Ascomycota</taxon>
        <taxon>Pezizomycotina</taxon>
        <taxon>Leotiomycetes</taxon>
        <taxon>Helotiales</taxon>
        <taxon>Helotiaceae</taxon>
        <taxon>Glarea</taxon>
    </lineage>
</organism>
<evidence type="ECO:0000313" key="3">
    <source>
        <dbReference type="Proteomes" id="UP000016922"/>
    </source>
</evidence>
<dbReference type="GeneID" id="19466936"/>
<reference evidence="2 3" key="1">
    <citation type="journal article" date="2013" name="BMC Genomics">
        <title>Genomics-driven discovery of the pneumocandin biosynthetic gene cluster in the fungus Glarea lozoyensis.</title>
        <authorList>
            <person name="Chen L."/>
            <person name="Yue Q."/>
            <person name="Zhang X."/>
            <person name="Xiang M."/>
            <person name="Wang C."/>
            <person name="Li S."/>
            <person name="Che Y."/>
            <person name="Ortiz-Lopez F.J."/>
            <person name="Bills G.F."/>
            <person name="Liu X."/>
            <person name="An Z."/>
        </authorList>
    </citation>
    <scope>NUCLEOTIDE SEQUENCE [LARGE SCALE GENOMIC DNA]</scope>
    <source>
        <strain evidence="3">ATCC 20868 / MF5171</strain>
    </source>
</reference>
<dbReference type="eggNOG" id="ENOG502SSK6">
    <property type="taxonomic scope" value="Eukaryota"/>
</dbReference>
<dbReference type="OrthoDB" id="3598674at2759"/>
<dbReference type="HOGENOM" id="CLU_004184_3_2_1"/>
<evidence type="ECO:0000259" key="1">
    <source>
        <dbReference type="Pfam" id="PF06985"/>
    </source>
</evidence>
<dbReference type="OMA" id="RYANSEC"/>
<dbReference type="AlphaFoldDB" id="S3D4P0"/>
<dbReference type="InterPro" id="IPR052895">
    <property type="entry name" value="HetReg/Transcr_Mod"/>
</dbReference>
<dbReference type="EMBL" id="KE145359">
    <property type="protein sequence ID" value="EPE32750.1"/>
    <property type="molecule type" value="Genomic_DNA"/>
</dbReference>
<dbReference type="PANTHER" id="PTHR24148:SF73">
    <property type="entry name" value="HET DOMAIN PROTEIN (AFU_ORTHOLOGUE AFUA_8G01020)"/>
    <property type="match status" value="1"/>
</dbReference>
<feature type="domain" description="Heterokaryon incompatibility" evidence="1">
    <location>
        <begin position="133"/>
        <end position="226"/>
    </location>
</feature>